<dbReference type="GO" id="GO:0004519">
    <property type="term" value="F:endonuclease activity"/>
    <property type="evidence" value="ECO:0007669"/>
    <property type="project" value="UniProtKB-KW"/>
</dbReference>
<evidence type="ECO:0000313" key="1">
    <source>
        <dbReference type="EMBL" id="TGN76664.1"/>
    </source>
</evidence>
<dbReference type="Pfam" id="PF10117">
    <property type="entry name" value="McrBC"/>
    <property type="match status" value="1"/>
</dbReference>
<dbReference type="RefSeq" id="WP_135786344.1">
    <property type="nucleotide sequence ID" value="NZ_SRRT01000004.1"/>
</dbReference>
<accession>A0A4Z1D561</accession>
<comment type="caution">
    <text evidence="1">The sequence shown here is derived from an EMBL/GenBank/DDBJ whole genome shotgun (WGS) entry which is preliminary data.</text>
</comment>
<dbReference type="PANTHER" id="PTHR38733:SF1">
    <property type="entry name" value="TYPE IV METHYL-DIRECTED RESTRICTION ENZYME ECOKMCRBC"/>
    <property type="match status" value="1"/>
</dbReference>
<keyword evidence="1" id="KW-0378">Hydrolase</keyword>
<keyword evidence="2" id="KW-1185">Reference proteome</keyword>
<dbReference type="Proteomes" id="UP000298159">
    <property type="component" value="Unassembled WGS sequence"/>
</dbReference>
<organism evidence="1 2">
    <name type="scientific">Streptomyces bauhiniae</name>
    <dbReference type="NCBI Taxonomy" id="2340725"/>
    <lineage>
        <taxon>Bacteria</taxon>
        <taxon>Bacillati</taxon>
        <taxon>Actinomycetota</taxon>
        <taxon>Actinomycetes</taxon>
        <taxon>Kitasatosporales</taxon>
        <taxon>Streptomycetaceae</taxon>
        <taxon>Streptomyces</taxon>
    </lineage>
</organism>
<proteinExistence type="predicted"/>
<name>A0A4Z1D561_9ACTN</name>
<keyword evidence="1" id="KW-0255">Endonuclease</keyword>
<sequence length="398" mass="43684">MIEVHLVEHAPAKVVSLPDGAGRALAVSKIVDAVPDPYEPGLWRLRAGSKVGAVSLDVPGGEAVRLRITPKIPIGRLLFLLGYSLDPHGWRNEAVDLAGHDEALPAFAHAVERQTDRALRQGLLQGYRPTEGTALVVRGRFREVEQIRRRFGAPLPVEIEYDEFTSDIAENRILRAAVERLLCLPGIPQAVRTRLLRQRARLAESTPLVRGQEIPRWQPNRLNARYHHALDLAVLVLNGASAEHLPGALRMNAFLFDMNKVFEDFICVALREALTAYGGHPTLQARNVSLDEGDAIRMRPDLVWYGDTGDPLVVADAKYKVGSPQGYPDADLYQMLAYCTSLGLKHGHLIYAKGNAPHVGHTVRHSGIVLHQHALDLGQEPSALLKTVSDLAAGMARA</sequence>
<evidence type="ECO:0000313" key="2">
    <source>
        <dbReference type="Proteomes" id="UP000298159"/>
    </source>
</evidence>
<protein>
    <submittedName>
        <fullName evidence="1">Restriction endonuclease</fullName>
    </submittedName>
</protein>
<dbReference type="InterPro" id="IPR019292">
    <property type="entry name" value="McrC"/>
</dbReference>
<reference evidence="1 2" key="1">
    <citation type="submission" date="2019-04" db="EMBL/GenBank/DDBJ databases">
        <title>Streptomyces sp. nov. Bv016 isolated from bark of Buahinia variegata.</title>
        <authorList>
            <person name="Kanchanasin P."/>
            <person name="Tanasupawat S."/>
            <person name="Yuki M."/>
            <person name="Kudo T."/>
        </authorList>
    </citation>
    <scope>NUCLEOTIDE SEQUENCE [LARGE SCALE GENOMIC DNA]</scope>
    <source>
        <strain evidence="1 2">Bv016</strain>
    </source>
</reference>
<keyword evidence="1" id="KW-0540">Nuclease</keyword>
<dbReference type="AlphaFoldDB" id="A0A4Z1D561"/>
<gene>
    <name evidence="1" type="ORF">E5083_15915</name>
</gene>
<dbReference type="GeneID" id="95449088"/>
<dbReference type="PANTHER" id="PTHR38733">
    <property type="entry name" value="PROTEIN MCRC"/>
    <property type="match status" value="1"/>
</dbReference>
<dbReference type="EMBL" id="SRRT01000004">
    <property type="protein sequence ID" value="TGN76664.1"/>
    <property type="molecule type" value="Genomic_DNA"/>
</dbReference>